<dbReference type="Proteomes" id="UP000733858">
    <property type="component" value="Unassembled WGS sequence"/>
</dbReference>
<keyword evidence="2" id="KW-1185">Reference proteome</keyword>
<proteinExistence type="predicted"/>
<name>A0ABS7M6M1_9HYPH</name>
<dbReference type="EMBL" id="JAILYJ010000020">
    <property type="protein sequence ID" value="MBY4632770.1"/>
    <property type="molecule type" value="Genomic_DNA"/>
</dbReference>
<evidence type="ECO:0000313" key="1">
    <source>
        <dbReference type="EMBL" id="MBY4632770.1"/>
    </source>
</evidence>
<organism evidence="1 2">
    <name type="scientific">Rhizobium croatiense</name>
    <dbReference type="NCBI Taxonomy" id="2867516"/>
    <lineage>
        <taxon>Bacteria</taxon>
        <taxon>Pseudomonadati</taxon>
        <taxon>Pseudomonadota</taxon>
        <taxon>Alphaproteobacteria</taxon>
        <taxon>Hyphomicrobiales</taxon>
        <taxon>Rhizobiaceae</taxon>
        <taxon>Rhizobium/Agrobacterium group</taxon>
        <taxon>Rhizobium</taxon>
    </lineage>
</organism>
<sequence>MADVIQEGSNRCLCISLVIGEHLRNLIINHGFADRLLAHIRAPYSSFQIGGRLADVPIMFSVAVESITNLGQLLFKLLLMNCGHEQAASQTFPAAAR</sequence>
<comment type="caution">
    <text evidence="1">The sequence shown here is derived from an EMBL/GenBank/DDBJ whole genome shotgun (WGS) entry which is preliminary data.</text>
</comment>
<evidence type="ECO:0000313" key="2">
    <source>
        <dbReference type="Proteomes" id="UP000733858"/>
    </source>
</evidence>
<dbReference type="RefSeq" id="WP_222141525.1">
    <property type="nucleotide sequence ID" value="NZ_JAILYJ010000020.1"/>
</dbReference>
<gene>
    <name evidence="1" type="ORF">K6M89_26205</name>
</gene>
<accession>A0ABS7M6M1</accession>
<protein>
    <submittedName>
        <fullName evidence="1">Uncharacterized protein</fullName>
    </submittedName>
</protein>
<reference evidence="1 2" key="1">
    <citation type="submission" date="2021-08" db="EMBL/GenBank/DDBJ databases">
        <title>Rhizobium croatiense sp. nov. and Rhizobium redzepovicii sp. nov., two new species isolated from nodules of Phaseolus vulgaris in Croatia.</title>
        <authorList>
            <person name="Rajnovic I."/>
            <person name="Ramirez-Bahena M.H."/>
            <person name="Kajic S."/>
            <person name="Igual M.J."/>
            <person name="Peix A."/>
            <person name="Velazquez E."/>
            <person name="Sikora S."/>
        </authorList>
    </citation>
    <scope>NUCLEOTIDE SEQUENCE [LARGE SCALE GENOMIC DNA]</scope>
    <source>
        <strain evidence="1 2">13T</strain>
    </source>
</reference>